<keyword evidence="12 15" id="KW-0067">ATP-binding</keyword>
<dbReference type="InterPro" id="IPR038019">
    <property type="entry name" value="PRib_AMP_CycHydrolase_sf"/>
</dbReference>
<comment type="pathway">
    <text evidence="5 15">Amino-acid biosynthesis; L-histidine biosynthesis; L-histidine from 5-phospho-alpha-D-ribose 1-diphosphate: step 2/9.</text>
</comment>
<evidence type="ECO:0000256" key="12">
    <source>
        <dbReference type="ARBA" id="ARBA00022840"/>
    </source>
</evidence>
<comment type="subcellular location">
    <subcellularLocation>
        <location evidence="3 15">Cytoplasm</location>
    </subcellularLocation>
</comment>
<comment type="catalytic activity">
    <reaction evidence="2 15">
        <text>1-(5-phospho-beta-D-ribosyl)-ATP + H2O = 1-(5-phospho-beta-D-ribosyl)-5'-AMP + diphosphate + H(+)</text>
        <dbReference type="Rhea" id="RHEA:22828"/>
        <dbReference type="ChEBI" id="CHEBI:15377"/>
        <dbReference type="ChEBI" id="CHEBI:15378"/>
        <dbReference type="ChEBI" id="CHEBI:33019"/>
        <dbReference type="ChEBI" id="CHEBI:59457"/>
        <dbReference type="ChEBI" id="CHEBI:73183"/>
        <dbReference type="EC" id="3.6.1.31"/>
    </reaction>
</comment>
<feature type="region of interest" description="Phosphoribosyl-ATP pyrophosphohydrolase" evidence="15">
    <location>
        <begin position="119"/>
        <end position="207"/>
    </location>
</feature>
<dbReference type="SUPFAM" id="SSF101386">
    <property type="entry name" value="all-alpha NTP pyrophosphatases"/>
    <property type="match status" value="1"/>
</dbReference>
<evidence type="ECO:0000256" key="14">
    <source>
        <dbReference type="ARBA" id="ARBA00023268"/>
    </source>
</evidence>
<proteinExistence type="inferred from homology"/>
<keyword evidence="14 15" id="KW-0511">Multifunctional enzyme</keyword>
<comment type="caution">
    <text evidence="17">The sequence shown here is derived from an EMBL/GenBank/DDBJ whole genome shotgun (WGS) entry which is preliminary data.</text>
</comment>
<comment type="similarity">
    <text evidence="7 15">In the N-terminal section; belongs to the PRA-CH family.</text>
</comment>
<comment type="similarity">
    <text evidence="6 15">In the C-terminal section; belongs to the PRA-PH family.</text>
</comment>
<dbReference type="EC" id="3.6.1.31" evidence="15"/>
<dbReference type="EC" id="3.5.4.19" evidence="15"/>
<evidence type="ECO:0000256" key="3">
    <source>
        <dbReference type="ARBA" id="ARBA00004496"/>
    </source>
</evidence>
<dbReference type="CDD" id="cd11534">
    <property type="entry name" value="NTP-PPase_HisIE_like"/>
    <property type="match status" value="1"/>
</dbReference>
<keyword evidence="9 15" id="KW-0028">Amino-acid biosynthesis</keyword>
<keyword evidence="11 15" id="KW-0378">Hydrolase</keyword>
<dbReference type="Gene3D" id="3.10.20.810">
    <property type="entry name" value="Phosphoribosyl-AMP cyclohydrolase"/>
    <property type="match status" value="1"/>
</dbReference>
<protein>
    <recommendedName>
        <fullName evidence="15">Histidine biosynthesis bifunctional protein HisIE</fullName>
    </recommendedName>
    <domain>
        <recommendedName>
            <fullName evidence="15">Phosphoribosyl-AMP cyclohydrolase</fullName>
            <shortName evidence="15">PRA-CH</shortName>
            <ecNumber evidence="15">3.5.4.19</ecNumber>
        </recommendedName>
    </domain>
    <domain>
        <recommendedName>
            <fullName evidence="15">Phosphoribosyl-ATP pyrophosphatase</fullName>
            <shortName evidence="15">PRA-PH</shortName>
            <ecNumber evidence="15">3.6.1.31</ecNumber>
        </recommendedName>
    </domain>
</protein>
<feature type="domain" description="Phosphoribosyl-AMP cyclohydrolase" evidence="16">
    <location>
        <begin position="38"/>
        <end position="111"/>
    </location>
</feature>
<evidence type="ECO:0000256" key="7">
    <source>
        <dbReference type="ARBA" id="ARBA00008299"/>
    </source>
</evidence>
<evidence type="ECO:0000256" key="13">
    <source>
        <dbReference type="ARBA" id="ARBA00023102"/>
    </source>
</evidence>
<sequence length="207" mass="23597">MVFPLDDDNTYNMTIDFNKGDGLVPVVIQDYQTLEVLMLGYMNAEAWEKTQAEQKVTFFSRSKNRLWTKGEESGNFLNVVDTAIDCDQDTILIKVDPVGPTCHTGSRSCFKTEFNQNFLLQLERIVQHRIDFPSDESYVNRLRSRGINKIAQKVGEEAVETVIAALTETDQDFINESSDLLFHLIVLLKEKGMSLETIAKNLEGRHQ</sequence>
<feature type="region of interest" description="Phosphoribosyl-AMP cyclohydrolase" evidence="15">
    <location>
        <begin position="1"/>
        <end position="118"/>
    </location>
</feature>
<keyword evidence="8 15" id="KW-0963">Cytoplasm</keyword>
<keyword evidence="13 15" id="KW-0368">Histidine biosynthesis</keyword>
<gene>
    <name evidence="15 17" type="primary">hisIE</name>
    <name evidence="15" type="synonym">hisI</name>
    <name evidence="17" type="ORF">ACFQ2C_16165</name>
</gene>
<accession>A0ABW3RPI6</accession>
<dbReference type="GO" id="GO:0004635">
    <property type="term" value="F:phosphoribosyl-AMP cyclohydrolase activity"/>
    <property type="evidence" value="ECO:0007669"/>
    <property type="project" value="UniProtKB-EC"/>
</dbReference>
<keyword evidence="18" id="KW-1185">Reference proteome</keyword>
<evidence type="ECO:0000256" key="6">
    <source>
        <dbReference type="ARBA" id="ARBA00007731"/>
    </source>
</evidence>
<comment type="catalytic activity">
    <reaction evidence="1 15">
        <text>1-(5-phospho-beta-D-ribosyl)-5'-AMP + H2O = 1-(5-phospho-beta-D-ribosyl)-5-[(5-phospho-beta-D-ribosylamino)methylideneamino]imidazole-4-carboxamide</text>
        <dbReference type="Rhea" id="RHEA:20049"/>
        <dbReference type="ChEBI" id="CHEBI:15377"/>
        <dbReference type="ChEBI" id="CHEBI:58435"/>
        <dbReference type="ChEBI" id="CHEBI:59457"/>
        <dbReference type="EC" id="3.5.4.19"/>
    </reaction>
</comment>
<evidence type="ECO:0000256" key="4">
    <source>
        <dbReference type="ARBA" id="ARBA00005169"/>
    </source>
</evidence>
<evidence type="ECO:0000256" key="5">
    <source>
        <dbReference type="ARBA" id="ARBA00005204"/>
    </source>
</evidence>
<evidence type="ECO:0000256" key="1">
    <source>
        <dbReference type="ARBA" id="ARBA00000024"/>
    </source>
</evidence>
<dbReference type="GO" id="GO:0004636">
    <property type="term" value="F:phosphoribosyl-ATP diphosphatase activity"/>
    <property type="evidence" value="ECO:0007669"/>
    <property type="project" value="UniProtKB-EC"/>
</dbReference>
<dbReference type="PANTHER" id="PTHR42945">
    <property type="entry name" value="HISTIDINE BIOSYNTHESIS BIFUNCTIONAL PROTEIN"/>
    <property type="match status" value="1"/>
</dbReference>
<comment type="pathway">
    <text evidence="4 15">Amino-acid biosynthesis; L-histidine biosynthesis; L-histidine from 5-phospho-alpha-D-ribose 1-diphosphate: step 3/9.</text>
</comment>
<dbReference type="InterPro" id="IPR008179">
    <property type="entry name" value="HisE"/>
</dbReference>
<dbReference type="InterPro" id="IPR002496">
    <property type="entry name" value="PRib_AMP_CycHydrolase_dom"/>
</dbReference>
<dbReference type="NCBIfam" id="NF000768">
    <property type="entry name" value="PRK00051.1"/>
    <property type="match status" value="1"/>
</dbReference>
<evidence type="ECO:0000313" key="17">
    <source>
        <dbReference type="EMBL" id="MFD1167139.1"/>
    </source>
</evidence>
<evidence type="ECO:0000256" key="15">
    <source>
        <dbReference type="HAMAP-Rule" id="MF_01019"/>
    </source>
</evidence>
<dbReference type="HAMAP" id="MF_01020">
    <property type="entry name" value="HisE"/>
    <property type="match status" value="1"/>
</dbReference>
<evidence type="ECO:0000256" key="11">
    <source>
        <dbReference type="ARBA" id="ARBA00022801"/>
    </source>
</evidence>
<dbReference type="HAMAP" id="MF_01019">
    <property type="entry name" value="HisIE"/>
    <property type="match status" value="1"/>
</dbReference>
<keyword evidence="10 15" id="KW-0547">Nucleotide-binding</keyword>
<evidence type="ECO:0000256" key="9">
    <source>
        <dbReference type="ARBA" id="ARBA00022605"/>
    </source>
</evidence>
<dbReference type="Pfam" id="PF01502">
    <property type="entry name" value="PRA-CH"/>
    <property type="match status" value="1"/>
</dbReference>
<dbReference type="Proteomes" id="UP001597205">
    <property type="component" value="Unassembled WGS sequence"/>
</dbReference>
<dbReference type="InterPro" id="IPR023019">
    <property type="entry name" value="His_synth_HisIE"/>
</dbReference>
<dbReference type="Pfam" id="PF01503">
    <property type="entry name" value="PRA-PH"/>
    <property type="match status" value="1"/>
</dbReference>
<dbReference type="InterPro" id="IPR021130">
    <property type="entry name" value="PRib-ATP_PPHydrolase-like"/>
</dbReference>
<dbReference type="NCBIfam" id="TIGR03188">
    <property type="entry name" value="histidine_hisI"/>
    <property type="match status" value="1"/>
</dbReference>
<dbReference type="Gene3D" id="1.10.287.1080">
    <property type="entry name" value="MazG-like"/>
    <property type="match status" value="1"/>
</dbReference>
<dbReference type="RefSeq" id="WP_380898278.1">
    <property type="nucleotide sequence ID" value="NZ_JBHTKY010000031.1"/>
</dbReference>
<evidence type="ECO:0000313" key="18">
    <source>
        <dbReference type="Proteomes" id="UP001597205"/>
    </source>
</evidence>
<dbReference type="SUPFAM" id="SSF141734">
    <property type="entry name" value="HisI-like"/>
    <property type="match status" value="1"/>
</dbReference>
<dbReference type="EMBL" id="JBHTKY010000031">
    <property type="protein sequence ID" value="MFD1167139.1"/>
    <property type="molecule type" value="Genomic_DNA"/>
</dbReference>
<dbReference type="PANTHER" id="PTHR42945:SF9">
    <property type="entry name" value="HISTIDINE BIOSYNTHESIS BIFUNCTIONAL PROTEIN HISIE"/>
    <property type="match status" value="1"/>
</dbReference>
<evidence type="ECO:0000256" key="8">
    <source>
        <dbReference type="ARBA" id="ARBA00022490"/>
    </source>
</evidence>
<organism evidence="17 18">
    <name type="scientific">Sphingobacterium daejeonense</name>
    <dbReference type="NCBI Taxonomy" id="371142"/>
    <lineage>
        <taxon>Bacteria</taxon>
        <taxon>Pseudomonadati</taxon>
        <taxon>Bacteroidota</taxon>
        <taxon>Sphingobacteriia</taxon>
        <taxon>Sphingobacteriales</taxon>
        <taxon>Sphingobacteriaceae</taxon>
        <taxon>Sphingobacterium</taxon>
    </lineage>
</organism>
<name>A0ABW3RPI6_9SPHI</name>
<evidence type="ECO:0000256" key="2">
    <source>
        <dbReference type="ARBA" id="ARBA00001460"/>
    </source>
</evidence>
<evidence type="ECO:0000259" key="16">
    <source>
        <dbReference type="Pfam" id="PF01502"/>
    </source>
</evidence>
<dbReference type="NCBIfam" id="NF002747">
    <property type="entry name" value="PRK02759.1"/>
    <property type="match status" value="1"/>
</dbReference>
<reference evidence="18" key="1">
    <citation type="journal article" date="2019" name="Int. J. Syst. Evol. Microbiol.">
        <title>The Global Catalogue of Microorganisms (GCM) 10K type strain sequencing project: providing services to taxonomists for standard genome sequencing and annotation.</title>
        <authorList>
            <consortium name="The Broad Institute Genomics Platform"/>
            <consortium name="The Broad Institute Genome Sequencing Center for Infectious Disease"/>
            <person name="Wu L."/>
            <person name="Ma J."/>
        </authorList>
    </citation>
    <scope>NUCLEOTIDE SEQUENCE [LARGE SCALE GENOMIC DNA]</scope>
    <source>
        <strain evidence="18">CCUG 52468</strain>
    </source>
</reference>
<evidence type="ECO:0000256" key="10">
    <source>
        <dbReference type="ARBA" id="ARBA00022741"/>
    </source>
</evidence>